<dbReference type="EC" id="2.7.1.12" evidence="3 9"/>
<dbReference type="NCBIfam" id="TIGR01313">
    <property type="entry name" value="therm_gnt_kin"/>
    <property type="match status" value="1"/>
</dbReference>
<evidence type="ECO:0000256" key="2">
    <source>
        <dbReference type="ARBA" id="ARBA00008420"/>
    </source>
</evidence>
<dbReference type="EMBL" id="JAKIKU010000011">
    <property type="protein sequence ID" value="MCL1047158.1"/>
    <property type="molecule type" value="Genomic_DNA"/>
</dbReference>
<comment type="similarity">
    <text evidence="2 9">Belongs to the gluconokinase GntK/GntV family.</text>
</comment>
<keyword evidence="6 9" id="KW-0418">Kinase</keyword>
<dbReference type="CDD" id="cd02021">
    <property type="entry name" value="GntK"/>
    <property type="match status" value="1"/>
</dbReference>
<dbReference type="Gene3D" id="3.40.50.300">
    <property type="entry name" value="P-loop containing nucleotide triphosphate hydrolases"/>
    <property type="match status" value="1"/>
</dbReference>
<comment type="caution">
    <text evidence="10">The sequence shown here is derived from an EMBL/GenBank/DDBJ whole genome shotgun (WGS) entry which is preliminary data.</text>
</comment>
<dbReference type="PANTHER" id="PTHR43442">
    <property type="entry name" value="GLUCONOKINASE-RELATED"/>
    <property type="match status" value="1"/>
</dbReference>
<protein>
    <recommendedName>
        <fullName evidence="3 9">Gluconokinase</fullName>
        <ecNumber evidence="3 9">2.7.1.12</ecNumber>
    </recommendedName>
</protein>
<evidence type="ECO:0000256" key="4">
    <source>
        <dbReference type="ARBA" id="ARBA00022679"/>
    </source>
</evidence>
<dbReference type="InterPro" id="IPR006001">
    <property type="entry name" value="Therm_gnt_kin"/>
</dbReference>
<evidence type="ECO:0000256" key="9">
    <source>
        <dbReference type="RuleBase" id="RU363066"/>
    </source>
</evidence>
<evidence type="ECO:0000256" key="5">
    <source>
        <dbReference type="ARBA" id="ARBA00022741"/>
    </source>
</evidence>
<evidence type="ECO:0000313" key="10">
    <source>
        <dbReference type="EMBL" id="MCL1047158.1"/>
    </source>
</evidence>
<dbReference type="SUPFAM" id="SSF52540">
    <property type="entry name" value="P-loop containing nucleoside triphosphate hydrolases"/>
    <property type="match status" value="1"/>
</dbReference>
<evidence type="ECO:0000256" key="6">
    <source>
        <dbReference type="ARBA" id="ARBA00022777"/>
    </source>
</evidence>
<keyword evidence="7 9" id="KW-0067">ATP-binding</keyword>
<keyword evidence="11" id="KW-1185">Reference proteome</keyword>
<keyword evidence="5 9" id="KW-0547">Nucleotide-binding</keyword>
<gene>
    <name evidence="10" type="ORF">L2737_17810</name>
</gene>
<dbReference type="InterPro" id="IPR031322">
    <property type="entry name" value="Shikimate/glucono_kinase"/>
</dbReference>
<reference evidence="10 11" key="1">
    <citation type="submission" date="2022-01" db="EMBL/GenBank/DDBJ databases">
        <title>Whole genome-based taxonomy of the Shewanellaceae.</title>
        <authorList>
            <person name="Martin-Rodriguez A.J."/>
        </authorList>
    </citation>
    <scope>NUCLEOTIDE SEQUENCE [LARGE SCALE GENOMIC DNA]</scope>
    <source>
        <strain evidence="10 11">DSM 24955</strain>
    </source>
</reference>
<accession>A0ABT0KTI1</accession>
<evidence type="ECO:0000256" key="3">
    <source>
        <dbReference type="ARBA" id="ARBA00012054"/>
    </source>
</evidence>
<dbReference type="PANTHER" id="PTHR43442:SF3">
    <property type="entry name" value="GLUCONOKINASE-RELATED"/>
    <property type="match status" value="1"/>
</dbReference>
<comment type="catalytic activity">
    <reaction evidence="8 9">
        <text>D-gluconate + ATP = 6-phospho-D-gluconate + ADP + H(+)</text>
        <dbReference type="Rhea" id="RHEA:19433"/>
        <dbReference type="ChEBI" id="CHEBI:15378"/>
        <dbReference type="ChEBI" id="CHEBI:18391"/>
        <dbReference type="ChEBI" id="CHEBI:30616"/>
        <dbReference type="ChEBI" id="CHEBI:58759"/>
        <dbReference type="ChEBI" id="CHEBI:456216"/>
        <dbReference type="EC" id="2.7.1.12"/>
    </reaction>
</comment>
<evidence type="ECO:0000313" key="11">
    <source>
        <dbReference type="Proteomes" id="UP001202134"/>
    </source>
</evidence>
<comment type="pathway">
    <text evidence="1">Carbohydrate acid metabolism.</text>
</comment>
<evidence type="ECO:0000256" key="7">
    <source>
        <dbReference type="ARBA" id="ARBA00022840"/>
    </source>
</evidence>
<dbReference type="RefSeq" id="WP_248956633.1">
    <property type="nucleotide sequence ID" value="NZ_JAKIKU010000011.1"/>
</dbReference>
<dbReference type="Proteomes" id="UP001202134">
    <property type="component" value="Unassembled WGS sequence"/>
</dbReference>
<dbReference type="Pfam" id="PF01202">
    <property type="entry name" value="SKI"/>
    <property type="match status" value="1"/>
</dbReference>
<organism evidence="10 11">
    <name type="scientific">Shewanella electrodiphila</name>
    <dbReference type="NCBI Taxonomy" id="934143"/>
    <lineage>
        <taxon>Bacteria</taxon>
        <taxon>Pseudomonadati</taxon>
        <taxon>Pseudomonadota</taxon>
        <taxon>Gammaproteobacteria</taxon>
        <taxon>Alteromonadales</taxon>
        <taxon>Shewanellaceae</taxon>
        <taxon>Shewanella</taxon>
    </lineage>
</organism>
<sequence>MTGRTIIVMGVCACGKSTVGEKLATRLNAKFIDGDDLHPRANIQKMARGEPLNDDDRAPWLERVRVAAYSIESKNETAIIVCSALKQQYRDTIRNGNQQVAFLYLEGSYELILARMQARSGHFMKQNMVDSQFSTLESPSQEALVVTVNIDNTIENIVTAATEQFRQLGY</sequence>
<keyword evidence="4 9" id="KW-0808">Transferase</keyword>
<evidence type="ECO:0000256" key="8">
    <source>
        <dbReference type="ARBA" id="ARBA00048090"/>
    </source>
</evidence>
<proteinExistence type="inferred from homology"/>
<dbReference type="InterPro" id="IPR027417">
    <property type="entry name" value="P-loop_NTPase"/>
</dbReference>
<evidence type="ECO:0000256" key="1">
    <source>
        <dbReference type="ARBA" id="ARBA00004761"/>
    </source>
</evidence>
<name>A0ABT0KTI1_9GAMM</name>